<dbReference type="InterPro" id="IPR007867">
    <property type="entry name" value="GMC_OxRtase_C"/>
</dbReference>
<dbReference type="InterPro" id="IPR036188">
    <property type="entry name" value="FAD/NAD-bd_sf"/>
</dbReference>
<organism evidence="7 8">
    <name type="scientific">Rhizobium laguerreae</name>
    <dbReference type="NCBI Taxonomy" id="1076926"/>
    <lineage>
        <taxon>Bacteria</taxon>
        <taxon>Pseudomonadati</taxon>
        <taxon>Pseudomonadota</taxon>
        <taxon>Alphaproteobacteria</taxon>
        <taxon>Hyphomicrobiales</taxon>
        <taxon>Rhizobiaceae</taxon>
        <taxon>Rhizobium/Agrobacterium group</taxon>
        <taxon>Rhizobium</taxon>
    </lineage>
</organism>
<accession>A0A7Y2W8T2</accession>
<evidence type="ECO:0000256" key="4">
    <source>
        <dbReference type="ARBA" id="ARBA00023002"/>
    </source>
</evidence>
<dbReference type="GO" id="GO:0016614">
    <property type="term" value="F:oxidoreductase activity, acting on CH-OH group of donors"/>
    <property type="evidence" value="ECO:0007669"/>
    <property type="project" value="InterPro"/>
</dbReference>
<keyword evidence="3" id="KW-0274">FAD</keyword>
<dbReference type="PANTHER" id="PTHR46056">
    <property type="entry name" value="LONG-CHAIN-ALCOHOL OXIDASE"/>
    <property type="match status" value="1"/>
</dbReference>
<evidence type="ECO:0000313" key="7">
    <source>
        <dbReference type="EMBL" id="NNH67761.1"/>
    </source>
</evidence>
<dbReference type="Pfam" id="PF05199">
    <property type="entry name" value="GMC_oxred_C"/>
    <property type="match status" value="1"/>
</dbReference>
<dbReference type="AlphaFoldDB" id="A0A7Y2W8T2"/>
<evidence type="ECO:0000256" key="3">
    <source>
        <dbReference type="ARBA" id="ARBA00022827"/>
    </source>
</evidence>
<dbReference type="EMBL" id="JABEQY010000046">
    <property type="protein sequence ID" value="NNH67761.1"/>
    <property type="molecule type" value="Genomic_DNA"/>
</dbReference>
<dbReference type="GO" id="GO:0050660">
    <property type="term" value="F:flavin adenine dinucleotide binding"/>
    <property type="evidence" value="ECO:0007669"/>
    <property type="project" value="InterPro"/>
</dbReference>
<dbReference type="SUPFAM" id="SSF54373">
    <property type="entry name" value="FAD-linked reductases, C-terminal domain"/>
    <property type="match status" value="1"/>
</dbReference>
<dbReference type="RefSeq" id="WP_170282825.1">
    <property type="nucleotide sequence ID" value="NZ_JABEQY010000046.1"/>
</dbReference>
<dbReference type="PANTHER" id="PTHR46056:SF12">
    <property type="entry name" value="LONG-CHAIN-ALCOHOL OXIDASE"/>
    <property type="match status" value="1"/>
</dbReference>
<comment type="similarity">
    <text evidence="1">Belongs to the GMC oxidoreductase family.</text>
</comment>
<dbReference type="Gene3D" id="3.50.50.60">
    <property type="entry name" value="FAD/NAD(P)-binding domain"/>
    <property type="match status" value="2"/>
</dbReference>
<evidence type="ECO:0000259" key="5">
    <source>
        <dbReference type="Pfam" id="PF00732"/>
    </source>
</evidence>
<evidence type="ECO:0000259" key="6">
    <source>
        <dbReference type="Pfam" id="PF05199"/>
    </source>
</evidence>
<evidence type="ECO:0000256" key="2">
    <source>
        <dbReference type="ARBA" id="ARBA00022630"/>
    </source>
</evidence>
<proteinExistence type="inferred from homology"/>
<keyword evidence="4" id="KW-0560">Oxidoreductase</keyword>
<name>A0A7Y2W8T2_9HYPH</name>
<gene>
    <name evidence="7" type="ORF">HLI17_31670</name>
</gene>
<feature type="domain" description="Glucose-methanol-choline oxidoreductase C-terminal" evidence="6">
    <location>
        <begin position="445"/>
        <end position="570"/>
    </location>
</feature>
<keyword evidence="2" id="KW-0285">Flavoprotein</keyword>
<dbReference type="Proteomes" id="UP000530654">
    <property type="component" value="Unassembled WGS sequence"/>
</dbReference>
<feature type="domain" description="Glucose-methanol-choline oxidoreductase N-terminal" evidence="5">
    <location>
        <begin position="230"/>
        <end position="348"/>
    </location>
</feature>
<evidence type="ECO:0000313" key="8">
    <source>
        <dbReference type="Proteomes" id="UP000530654"/>
    </source>
</evidence>
<dbReference type="SUPFAM" id="SSF51905">
    <property type="entry name" value="FAD/NAD(P)-binding domain"/>
    <property type="match status" value="1"/>
</dbReference>
<evidence type="ECO:0000256" key="1">
    <source>
        <dbReference type="ARBA" id="ARBA00010790"/>
    </source>
</evidence>
<comment type="caution">
    <text evidence="7">The sequence shown here is derived from an EMBL/GenBank/DDBJ whole genome shotgun (WGS) entry which is preliminary data.</text>
</comment>
<sequence>MSIKNAKADVAIVGLGWAGSLMAEELSRAKMNVVAIDRGALRDSSTHTPITIDPDELRWRSRKKLLAPPRDNTVTMRNTLDQTAVPQRDFGVIELGAGVGGQGFQWAGMAWRFPRWDFKVRSETIERYGKARAEDGELQLQDWGITYDELESDYDRWEQIAGVAGQAGNLGGTLTGKGNPFEGPRSGDYPTPKLKTLRMMEIFNEATSAMGYDPFTIPCASASKAYTNPLGATMAPCSYCGFCQYYGCGNYSKASPQRCVYPALNERQNFKLISEARVTHVNKTADGKSARGVTYIDEHGNEIFQPADIVCLTASQLENVRLSLLSGIGRPYDPITNEGVIGRNFSFQTVSGVDLWFEDDHINPFIGAGGLGSQIDNYNGDNFDHSSLDFIGGAGILALSREGPPIANADKLPPGVPRWGSSFKRGYSKYYQNYGVVFNQGTSMPTKRGYLDLDPTYKDPIGIPLLRVTYDYPRNDRAMARFIVSRTMEIGKRMGASHLSAFNFADKPFTTAIGASNHTTGGAVMGLDRTTSAVNSSLRSWDCHNVFIVGASAFPNNAGYNPTGTVGALALRAARAIRNDAGKPGSLERN</sequence>
<protein>
    <submittedName>
        <fullName evidence="7">GMC family oxidoreductase</fullName>
    </submittedName>
</protein>
<reference evidence="7 8" key="1">
    <citation type="submission" date="2020-04" db="EMBL/GenBank/DDBJ databases">
        <title>Rhizobium bacterial biofertilizers improve the content of phenolic compounds of Lactuca sativa L. under non-saline and saline-stress conditions.</title>
        <authorList>
            <person name="Ayuso-Calles M."/>
            <person name="Garcia-Estevez I."/>
            <person name="Jimenez-Gomez A."/>
            <person name="Flores-Felix J.D."/>
            <person name="Escribano-Bailon M."/>
            <person name="Rivas R."/>
        </authorList>
    </citation>
    <scope>NUCLEOTIDE SEQUENCE [LARGE SCALE GENOMIC DNA]</scope>
    <source>
        <strain evidence="7 8">GPTR02</strain>
    </source>
</reference>
<dbReference type="Pfam" id="PF00732">
    <property type="entry name" value="GMC_oxred_N"/>
    <property type="match status" value="1"/>
</dbReference>
<dbReference type="InterPro" id="IPR000172">
    <property type="entry name" value="GMC_OxRdtase_N"/>
</dbReference>